<dbReference type="EnsemblPlants" id="AUR62034721-RA">
    <property type="protein sequence ID" value="AUR62034721-RA:cds"/>
    <property type="gene ID" value="AUR62034721"/>
</dbReference>
<keyword evidence="5 10" id="KW-0732">Signal</keyword>
<feature type="compositionally biased region" description="Low complexity" evidence="9">
    <location>
        <begin position="122"/>
        <end position="149"/>
    </location>
</feature>
<dbReference type="PANTHER" id="PTHR33044">
    <property type="entry name" value="BIFUNCTIONAL INHIBITOR/LIPID-TRANSFER PROTEIN/SEED STORAGE 2S ALBUMIN SUPERFAMILY PROTEIN-RELATED"/>
    <property type="match status" value="1"/>
</dbReference>
<protein>
    <recommendedName>
        <fullName evidence="11">Bifunctional inhibitor/plant lipid transfer protein/seed storage helical domain-containing protein</fullName>
    </recommendedName>
</protein>
<evidence type="ECO:0000313" key="13">
    <source>
        <dbReference type="Proteomes" id="UP000596660"/>
    </source>
</evidence>
<name>A0A803MT20_CHEQI</name>
<organism evidence="12 13">
    <name type="scientific">Chenopodium quinoa</name>
    <name type="common">Quinoa</name>
    <dbReference type="NCBI Taxonomy" id="63459"/>
    <lineage>
        <taxon>Eukaryota</taxon>
        <taxon>Viridiplantae</taxon>
        <taxon>Streptophyta</taxon>
        <taxon>Embryophyta</taxon>
        <taxon>Tracheophyta</taxon>
        <taxon>Spermatophyta</taxon>
        <taxon>Magnoliopsida</taxon>
        <taxon>eudicotyledons</taxon>
        <taxon>Gunneridae</taxon>
        <taxon>Pentapetalae</taxon>
        <taxon>Caryophyllales</taxon>
        <taxon>Chenopodiaceae</taxon>
        <taxon>Chenopodioideae</taxon>
        <taxon>Atripliceae</taxon>
        <taxon>Chenopodium</taxon>
    </lineage>
</organism>
<evidence type="ECO:0000256" key="3">
    <source>
        <dbReference type="ARBA" id="ARBA00022475"/>
    </source>
</evidence>
<reference evidence="12" key="1">
    <citation type="journal article" date="2017" name="Nature">
        <title>The genome of Chenopodium quinoa.</title>
        <authorList>
            <person name="Jarvis D.E."/>
            <person name="Ho Y.S."/>
            <person name="Lightfoot D.J."/>
            <person name="Schmoeckel S.M."/>
            <person name="Li B."/>
            <person name="Borm T.J.A."/>
            <person name="Ohyanagi H."/>
            <person name="Mineta K."/>
            <person name="Michell C.T."/>
            <person name="Saber N."/>
            <person name="Kharbatia N.M."/>
            <person name="Rupper R.R."/>
            <person name="Sharp A.R."/>
            <person name="Dally N."/>
            <person name="Boughton B.A."/>
            <person name="Woo Y.H."/>
            <person name="Gao G."/>
            <person name="Schijlen E.G.W.M."/>
            <person name="Guo X."/>
            <person name="Momin A.A."/>
            <person name="Negrao S."/>
            <person name="Al-Babili S."/>
            <person name="Gehring C."/>
            <person name="Roessner U."/>
            <person name="Jung C."/>
            <person name="Murphy K."/>
            <person name="Arold S.T."/>
            <person name="Gojobori T."/>
            <person name="van der Linden C.G."/>
            <person name="van Loo E.N."/>
            <person name="Jellen E.N."/>
            <person name="Maughan P.J."/>
            <person name="Tester M."/>
        </authorList>
    </citation>
    <scope>NUCLEOTIDE SEQUENCE [LARGE SCALE GENOMIC DNA]</scope>
    <source>
        <strain evidence="12">cv. PI 614886</strain>
    </source>
</reference>
<keyword evidence="4" id="KW-0336">GPI-anchor</keyword>
<dbReference type="Proteomes" id="UP000596660">
    <property type="component" value="Unplaced"/>
</dbReference>
<dbReference type="GO" id="GO:0005886">
    <property type="term" value="C:plasma membrane"/>
    <property type="evidence" value="ECO:0007669"/>
    <property type="project" value="UniProtKB-SubCell"/>
</dbReference>
<proteinExistence type="inferred from homology"/>
<dbReference type="Gene3D" id="1.10.110.10">
    <property type="entry name" value="Plant lipid-transfer and hydrophobic proteins"/>
    <property type="match status" value="1"/>
</dbReference>
<reference evidence="12" key="2">
    <citation type="submission" date="2021-03" db="UniProtKB">
        <authorList>
            <consortium name="EnsemblPlants"/>
        </authorList>
    </citation>
    <scope>IDENTIFICATION</scope>
</reference>
<feature type="region of interest" description="Disordered" evidence="9">
    <location>
        <begin position="120"/>
        <end position="193"/>
    </location>
</feature>
<evidence type="ECO:0000256" key="8">
    <source>
        <dbReference type="ARBA" id="ARBA00023288"/>
    </source>
</evidence>
<evidence type="ECO:0000259" key="11">
    <source>
        <dbReference type="SMART" id="SM00499"/>
    </source>
</evidence>
<dbReference type="SUPFAM" id="SSF47699">
    <property type="entry name" value="Bifunctional inhibitor/lipid-transfer protein/seed storage 2S albumin"/>
    <property type="match status" value="1"/>
</dbReference>
<dbReference type="InterPro" id="IPR043325">
    <property type="entry name" value="LTSS"/>
</dbReference>
<dbReference type="InterPro" id="IPR016140">
    <property type="entry name" value="Bifunc_inhib/LTP/seed_store"/>
</dbReference>
<evidence type="ECO:0000256" key="9">
    <source>
        <dbReference type="SAM" id="MobiDB-lite"/>
    </source>
</evidence>
<dbReference type="CDD" id="cd00010">
    <property type="entry name" value="AAI_LTSS"/>
    <property type="match status" value="1"/>
</dbReference>
<evidence type="ECO:0000256" key="4">
    <source>
        <dbReference type="ARBA" id="ARBA00022622"/>
    </source>
</evidence>
<dbReference type="Pfam" id="PF14368">
    <property type="entry name" value="LTP_2"/>
    <property type="match status" value="1"/>
</dbReference>
<dbReference type="AlphaFoldDB" id="A0A803MT20"/>
<keyword evidence="13" id="KW-1185">Reference proteome</keyword>
<dbReference type="GO" id="GO:0098552">
    <property type="term" value="C:side of membrane"/>
    <property type="evidence" value="ECO:0007669"/>
    <property type="project" value="UniProtKB-KW"/>
</dbReference>
<dbReference type="Gramene" id="AUR62034721-RA">
    <property type="protein sequence ID" value="AUR62034721-RA:cds"/>
    <property type="gene ID" value="AUR62034721"/>
</dbReference>
<feature type="domain" description="Bifunctional inhibitor/plant lipid transfer protein/seed storage helical" evidence="11">
    <location>
        <begin position="30"/>
        <end position="109"/>
    </location>
</feature>
<evidence type="ECO:0000256" key="10">
    <source>
        <dbReference type="SAM" id="SignalP"/>
    </source>
</evidence>
<evidence type="ECO:0000256" key="6">
    <source>
        <dbReference type="ARBA" id="ARBA00023157"/>
    </source>
</evidence>
<sequence>MEMMKGVIVLAVSLMVLDLGAYAQVPTSPCTSSMLSSFTPCVNYLTNSSGTGSSPTADCCNSLRNLMSNGTDCICQIVTGGVPFRLPINRTTAISLPRACNQPGVPLQCKASPGAPVPAPGPVAFGPSASPTSSISPSPVGTVPTSDTPALAPVSDANPTLTPPSTVEGGSLPPTSTSTGTGSGSSLNPSDSAAMPSLSISPAVLLSAVAVMMMKALNQALRVGFHCLCSVFMTDAPQLTTIFSLSFSSCYITVPPFTMCRDLGTMPISLPIPPNSSAKDIQTAQQTPLLRQSPPPQAIDGQLGLSTTIANSTAVEQQSHLTKNVTSTLHVVENGNNVPSSDL</sequence>
<evidence type="ECO:0000256" key="5">
    <source>
        <dbReference type="ARBA" id="ARBA00022729"/>
    </source>
</evidence>
<evidence type="ECO:0000256" key="1">
    <source>
        <dbReference type="ARBA" id="ARBA00004609"/>
    </source>
</evidence>
<keyword evidence="6" id="KW-1015">Disulfide bond</keyword>
<dbReference type="InterPro" id="IPR036312">
    <property type="entry name" value="Bifun_inhib/LTP/seed_sf"/>
</dbReference>
<evidence type="ECO:0000256" key="2">
    <source>
        <dbReference type="ARBA" id="ARBA00009748"/>
    </source>
</evidence>
<dbReference type="SMART" id="SM00499">
    <property type="entry name" value="AAI"/>
    <property type="match status" value="1"/>
</dbReference>
<accession>A0A803MT20</accession>
<feature type="signal peptide" evidence="10">
    <location>
        <begin position="1"/>
        <end position="23"/>
    </location>
</feature>
<feature type="compositionally biased region" description="Low complexity" evidence="9">
    <location>
        <begin position="169"/>
        <end position="187"/>
    </location>
</feature>
<keyword evidence="4" id="KW-0472">Membrane</keyword>
<comment type="similarity">
    <text evidence="2">Belongs to the plant LTP family.</text>
</comment>
<keyword evidence="8" id="KW-0449">Lipoprotein</keyword>
<evidence type="ECO:0000313" key="12">
    <source>
        <dbReference type="EnsemblPlants" id="AUR62034721-RA:cds"/>
    </source>
</evidence>
<feature type="chain" id="PRO_5030916145" description="Bifunctional inhibitor/plant lipid transfer protein/seed storage helical domain-containing protein" evidence="10">
    <location>
        <begin position="24"/>
        <end position="343"/>
    </location>
</feature>
<keyword evidence="7" id="KW-0325">Glycoprotein</keyword>
<evidence type="ECO:0000256" key="7">
    <source>
        <dbReference type="ARBA" id="ARBA00023180"/>
    </source>
</evidence>
<keyword evidence="3" id="KW-1003">Cell membrane</keyword>
<comment type="subcellular location">
    <subcellularLocation>
        <location evidence="1">Cell membrane</location>
        <topology evidence="1">Lipid-anchor</topology>
        <topology evidence="1">GPI-anchor</topology>
    </subcellularLocation>
</comment>